<name>K6ZQ06_9ALTE</name>
<accession>K6ZQ06</accession>
<organism evidence="1 2">
    <name type="scientific">Paraglaciecola mesophila KMM 241</name>
    <dbReference type="NCBI Taxonomy" id="1128912"/>
    <lineage>
        <taxon>Bacteria</taxon>
        <taxon>Pseudomonadati</taxon>
        <taxon>Pseudomonadota</taxon>
        <taxon>Gammaproteobacteria</taxon>
        <taxon>Alteromonadales</taxon>
        <taxon>Alteromonadaceae</taxon>
        <taxon>Paraglaciecola</taxon>
    </lineage>
</organism>
<sequence>MFGIPLSNDLINDKADSMDQLNSVLGGLHKKVQFKGQILRERQSDILLPH</sequence>
<proteinExistence type="predicted"/>
<dbReference type="AlphaFoldDB" id="K6ZQ06"/>
<protein>
    <submittedName>
        <fullName evidence="1">Uncharacterized protein</fullName>
    </submittedName>
</protein>
<reference evidence="1 2" key="1">
    <citation type="journal article" date="2017" name="Antonie Van Leeuwenhoek">
        <title>Rhizobium rhizosphaerae sp. nov., a novel species isolated from rice rhizosphere.</title>
        <authorList>
            <person name="Zhao J.J."/>
            <person name="Zhang J."/>
            <person name="Zhang R.J."/>
            <person name="Zhang C.W."/>
            <person name="Yin H.Q."/>
            <person name="Zhang X.X."/>
        </authorList>
    </citation>
    <scope>NUCLEOTIDE SEQUENCE [LARGE SCALE GENOMIC DNA]</scope>
    <source>
        <strain evidence="1 2">KMM 241</strain>
    </source>
</reference>
<evidence type="ECO:0000313" key="1">
    <source>
        <dbReference type="EMBL" id="GAC25415.1"/>
    </source>
</evidence>
<comment type="caution">
    <text evidence="1">The sequence shown here is derived from an EMBL/GenBank/DDBJ whole genome shotgun (WGS) entry which is preliminary data.</text>
</comment>
<dbReference type="EMBL" id="BAEP01000061">
    <property type="protein sequence ID" value="GAC25415.1"/>
    <property type="molecule type" value="Genomic_DNA"/>
</dbReference>
<evidence type="ECO:0000313" key="2">
    <source>
        <dbReference type="Proteomes" id="UP000006263"/>
    </source>
</evidence>
<gene>
    <name evidence="1" type="ORF">GMES_3127</name>
</gene>
<dbReference type="Proteomes" id="UP000006263">
    <property type="component" value="Unassembled WGS sequence"/>
</dbReference>